<gene>
    <name evidence="1" type="ORF">EP867_17400</name>
</gene>
<dbReference type="RefSeq" id="WP_128490736.1">
    <property type="nucleotide sequence ID" value="NZ_JBHRVN010000008.1"/>
</dbReference>
<protein>
    <recommendedName>
        <fullName evidence="3">Recombinase domain-containing protein</fullName>
    </recommendedName>
</protein>
<dbReference type="AlphaFoldDB" id="A0A444M8D9"/>
<dbReference type="Proteomes" id="UP000287168">
    <property type="component" value="Unassembled WGS sequence"/>
</dbReference>
<evidence type="ECO:0000313" key="1">
    <source>
        <dbReference type="EMBL" id="RWY37330.1"/>
    </source>
</evidence>
<dbReference type="OrthoDB" id="7990239at2"/>
<sequence>MEELSFFINSTQRDGTDMREAPTDYVSIAWTRPVNWLRFTDLPRDIDAAAAKSRTIRYQRDLIRRWVQETQGRLVHEEAVMELSPDRATPQAVSVIEALRRQHPSATFLAVAFPRANGWRPHVHLEALLLKGRYHLLDPDSYISAAFSFDPSTHFSDWETQNASHRGQKACHRAEILAAIAALDPMSLTRKAEALNERGFTTHTGKAWTKDNLAKFLSSPAPMRADPAG</sequence>
<evidence type="ECO:0000313" key="2">
    <source>
        <dbReference type="Proteomes" id="UP000287168"/>
    </source>
</evidence>
<comment type="caution">
    <text evidence="1">The sequence shown here is derived from an EMBL/GenBank/DDBJ whole genome shotgun (WGS) entry which is preliminary data.</text>
</comment>
<evidence type="ECO:0008006" key="3">
    <source>
        <dbReference type="Google" id="ProtNLM"/>
    </source>
</evidence>
<accession>A0A444M8D9</accession>
<reference evidence="1 2" key="1">
    <citation type="journal article" date="2015" name="Int. J. Syst. Evol. Microbiol.">
        <title>Gemmobacter intermedius sp. nov., isolated from a white stork (Ciconia ciconia).</title>
        <authorList>
            <person name="Kampfer P."/>
            <person name="Jerzak L."/>
            <person name="Wilharm G."/>
            <person name="Golke J."/>
            <person name="Busse H.J."/>
            <person name="Glaeser S.P."/>
        </authorList>
    </citation>
    <scope>NUCLEOTIDE SEQUENCE [LARGE SCALE GENOMIC DNA]</scope>
    <source>
        <strain evidence="1 2">119/4</strain>
    </source>
</reference>
<organism evidence="1 2">
    <name type="scientific">Falsigemmobacter intermedius</name>
    <dbReference type="NCBI Taxonomy" id="1553448"/>
    <lineage>
        <taxon>Bacteria</taxon>
        <taxon>Pseudomonadati</taxon>
        <taxon>Pseudomonadota</taxon>
        <taxon>Alphaproteobacteria</taxon>
        <taxon>Rhodobacterales</taxon>
        <taxon>Paracoccaceae</taxon>
        <taxon>Falsigemmobacter</taxon>
    </lineage>
</organism>
<name>A0A444M8D9_9RHOB</name>
<keyword evidence="2" id="KW-1185">Reference proteome</keyword>
<dbReference type="EMBL" id="SBLC01000050">
    <property type="protein sequence ID" value="RWY37330.1"/>
    <property type="molecule type" value="Genomic_DNA"/>
</dbReference>
<proteinExistence type="predicted"/>